<dbReference type="EMBL" id="JAUQTG010000012">
    <property type="protein sequence ID" value="MDO7858167.1"/>
    <property type="molecule type" value="Genomic_DNA"/>
</dbReference>
<organism evidence="1 2">
    <name type="scientific">Providencia huashanensis</name>
    <dbReference type="NCBI Taxonomy" id="3037798"/>
    <lineage>
        <taxon>Bacteria</taxon>
        <taxon>Pseudomonadati</taxon>
        <taxon>Pseudomonadota</taxon>
        <taxon>Gammaproteobacteria</taxon>
        <taxon>Enterobacterales</taxon>
        <taxon>Morganellaceae</taxon>
        <taxon>Providencia</taxon>
    </lineage>
</organism>
<reference evidence="1" key="2">
    <citation type="journal article" date="2024" name="Int. J. Antimicrob. Agents">
        <title>Identification of a novel Providencia species showing multi-drug-resistant in three patients with hospital-acquired infection.</title>
        <authorList>
            <person name="Yang W."/>
            <person name="Chen J."/>
            <person name="Yang F."/>
            <person name="Ji P."/>
            <person name="Shen S."/>
            <person name="Yin D."/>
            <person name="Hu F."/>
        </authorList>
    </citation>
    <scope>NUCLEOTIDE SEQUENCE</scope>
    <source>
        <strain evidence="1">CRE-138-0111</strain>
    </source>
</reference>
<evidence type="ECO:0000313" key="1">
    <source>
        <dbReference type="EMBL" id="MDO7858167.1"/>
    </source>
</evidence>
<dbReference type="Proteomes" id="UP001176478">
    <property type="component" value="Unassembled WGS sequence"/>
</dbReference>
<sequence>MISPLIDGIRLIATSYCISIPHAEWTPQHSYLVCRALLQRGVFGGKAMLGTRLTRHKEAVNDGDHGVFSISHTQYGWLVLEDGTILDPVGCLQNTDDSGEPQYRIEYDSACYIDGIDPMTCDRSELPKHFSEDEIYRVKRGVMREICSRALGYTLQVEGLTMAEVVFLLNQPLSVFGGHSRMLYEHFMGLGLSRVMPISKVNVINPTLAKKLWEVFFVDTNESELTAILRWTKKPLDI</sequence>
<gene>
    <name evidence="1" type="ORF">Q5E86_17850</name>
</gene>
<accession>A0ABT9AV50</accession>
<comment type="caution">
    <text evidence="1">The sequence shown here is derived from an EMBL/GenBank/DDBJ whole genome shotgun (WGS) entry which is preliminary data.</text>
</comment>
<protein>
    <submittedName>
        <fullName evidence="1">Uncharacterized protein</fullName>
    </submittedName>
</protein>
<evidence type="ECO:0000313" key="2">
    <source>
        <dbReference type="Proteomes" id="UP001176478"/>
    </source>
</evidence>
<name>A0ABT9AV50_9GAMM</name>
<proteinExistence type="predicted"/>
<keyword evidence="2" id="KW-1185">Reference proteome</keyword>
<reference evidence="1" key="1">
    <citation type="submission" date="2023-07" db="EMBL/GenBank/DDBJ databases">
        <authorList>
            <person name="Yang W."/>
            <person name="Chen J."/>
            <person name="Ji P."/>
            <person name="Hu F."/>
        </authorList>
    </citation>
    <scope>NUCLEOTIDE SEQUENCE</scope>
    <source>
        <strain evidence="1">CRE-138-0111</strain>
    </source>
</reference>